<dbReference type="EMBL" id="BARS01029698">
    <property type="protein sequence ID" value="GAG07493.1"/>
    <property type="molecule type" value="Genomic_DNA"/>
</dbReference>
<protein>
    <submittedName>
        <fullName evidence="1">Uncharacterized protein</fullName>
    </submittedName>
</protein>
<organism evidence="1">
    <name type="scientific">marine sediment metagenome</name>
    <dbReference type="NCBI Taxonomy" id="412755"/>
    <lineage>
        <taxon>unclassified sequences</taxon>
        <taxon>metagenomes</taxon>
        <taxon>ecological metagenomes</taxon>
    </lineage>
</organism>
<sequence>AIYHLDGPDALMHLDDLLSISTLTGIQWVPGAGKDLTCSDTWMPVYKKIQAAGKNVVMDLFERPESLTHFYKTLDPKLLYTFCLFADKARAQFYLPKFLGGNFQGGEGNYRTFKKEYRKKIKSKKKC</sequence>
<proteinExistence type="predicted"/>
<dbReference type="AlphaFoldDB" id="X0V4U6"/>
<accession>X0V4U6</accession>
<reference evidence="1" key="1">
    <citation type="journal article" date="2014" name="Front. Microbiol.">
        <title>High frequency of phylogenetically diverse reductive dehalogenase-homologous genes in deep subseafloor sedimentary metagenomes.</title>
        <authorList>
            <person name="Kawai M."/>
            <person name="Futagami T."/>
            <person name="Toyoda A."/>
            <person name="Takaki Y."/>
            <person name="Nishi S."/>
            <person name="Hori S."/>
            <person name="Arai W."/>
            <person name="Tsubouchi T."/>
            <person name="Morono Y."/>
            <person name="Uchiyama I."/>
            <person name="Ito T."/>
            <person name="Fujiyama A."/>
            <person name="Inagaki F."/>
            <person name="Takami H."/>
        </authorList>
    </citation>
    <scope>NUCLEOTIDE SEQUENCE</scope>
    <source>
        <strain evidence="1">Expedition CK06-06</strain>
    </source>
</reference>
<feature type="non-terminal residue" evidence="1">
    <location>
        <position position="1"/>
    </location>
</feature>
<gene>
    <name evidence="1" type="ORF">S01H1_46380</name>
</gene>
<evidence type="ECO:0000313" key="1">
    <source>
        <dbReference type="EMBL" id="GAG07493.1"/>
    </source>
</evidence>
<comment type="caution">
    <text evidence="1">The sequence shown here is derived from an EMBL/GenBank/DDBJ whole genome shotgun (WGS) entry which is preliminary data.</text>
</comment>
<name>X0V4U6_9ZZZZ</name>